<feature type="non-terminal residue" evidence="1">
    <location>
        <position position="1"/>
    </location>
</feature>
<dbReference type="InterPro" id="IPR011990">
    <property type="entry name" value="TPR-like_helical_dom_sf"/>
</dbReference>
<dbReference type="InterPro" id="IPR019734">
    <property type="entry name" value="TPR_rpt"/>
</dbReference>
<gene>
    <name evidence="1" type="ORF">S01H4_52612</name>
</gene>
<dbReference type="PROSITE" id="PS50005">
    <property type="entry name" value="TPR"/>
    <property type="match status" value="1"/>
</dbReference>
<reference evidence="1" key="1">
    <citation type="journal article" date="2014" name="Front. Microbiol.">
        <title>High frequency of phylogenetically diverse reductive dehalogenase-homologous genes in deep subseafloor sedimentary metagenomes.</title>
        <authorList>
            <person name="Kawai M."/>
            <person name="Futagami T."/>
            <person name="Toyoda A."/>
            <person name="Takaki Y."/>
            <person name="Nishi S."/>
            <person name="Hori S."/>
            <person name="Arai W."/>
            <person name="Tsubouchi T."/>
            <person name="Morono Y."/>
            <person name="Uchiyama I."/>
            <person name="Ito T."/>
            <person name="Fujiyama A."/>
            <person name="Inagaki F."/>
            <person name="Takami H."/>
        </authorList>
    </citation>
    <scope>NUCLEOTIDE SEQUENCE</scope>
    <source>
        <strain evidence="1">Expedition CK06-06</strain>
    </source>
</reference>
<organism evidence="1">
    <name type="scientific">marine sediment metagenome</name>
    <dbReference type="NCBI Taxonomy" id="412755"/>
    <lineage>
        <taxon>unclassified sequences</taxon>
        <taxon>metagenomes</taxon>
        <taxon>ecological metagenomes</taxon>
    </lineage>
</organism>
<dbReference type="AlphaFoldDB" id="X1CZM5"/>
<name>X1CZM5_9ZZZZ</name>
<accession>X1CZM5</accession>
<sequence>EDAVKAFLKVIELDKYDKRAWYNLGNSYRNRGLLLEAEKAYKEALKIDGDYFFALLNLHGVLCWQGKSKEAEEIKKRMNEVSKKLSPE</sequence>
<dbReference type="Pfam" id="PF00515">
    <property type="entry name" value="TPR_1"/>
    <property type="match status" value="1"/>
</dbReference>
<dbReference type="EMBL" id="BART01030084">
    <property type="protein sequence ID" value="GAH13981.1"/>
    <property type="molecule type" value="Genomic_DNA"/>
</dbReference>
<proteinExistence type="predicted"/>
<protein>
    <submittedName>
        <fullName evidence="1">Uncharacterized protein</fullName>
    </submittedName>
</protein>
<dbReference type="Gene3D" id="1.25.40.10">
    <property type="entry name" value="Tetratricopeptide repeat domain"/>
    <property type="match status" value="1"/>
</dbReference>
<dbReference type="SMART" id="SM00028">
    <property type="entry name" value="TPR"/>
    <property type="match status" value="1"/>
</dbReference>
<comment type="caution">
    <text evidence="1">The sequence shown here is derived from an EMBL/GenBank/DDBJ whole genome shotgun (WGS) entry which is preliminary data.</text>
</comment>
<dbReference type="SUPFAM" id="SSF48452">
    <property type="entry name" value="TPR-like"/>
    <property type="match status" value="1"/>
</dbReference>
<evidence type="ECO:0000313" key="1">
    <source>
        <dbReference type="EMBL" id="GAH13981.1"/>
    </source>
</evidence>